<reference evidence="2" key="1">
    <citation type="journal article" date="2015" name="Chem. Biol.">
        <title>Structure, bioactivity, and resistance mechanism of streptomonomicin, an unusual lasso Peptide from an understudied halophilic actinomycete.</title>
        <authorList>
            <person name="Metelev M."/>
            <person name="Tietz J.I."/>
            <person name="Melby J.O."/>
            <person name="Blair P.M."/>
            <person name="Zhu L."/>
            <person name="Livnat I."/>
            <person name="Severinov K."/>
            <person name="Mitchell D.A."/>
        </authorList>
    </citation>
    <scope>NUCLEOTIDE SEQUENCE [LARGE SCALE GENOMIC DNA]</scope>
    <source>
        <strain evidence="2">YIM 90003</strain>
    </source>
</reference>
<name>A0A0C2JL49_9ACTN</name>
<evidence type="ECO:0000313" key="2">
    <source>
        <dbReference type="Proteomes" id="UP000031675"/>
    </source>
</evidence>
<gene>
    <name evidence="1" type="ORF">LP52_05100</name>
</gene>
<proteinExistence type="predicted"/>
<protein>
    <submittedName>
        <fullName evidence="1">Uncharacterized protein</fullName>
    </submittedName>
</protein>
<keyword evidence="2" id="KW-1185">Reference proteome</keyword>
<dbReference type="AlphaFoldDB" id="A0A0C2JL49"/>
<dbReference type="EMBL" id="JROO01000009">
    <property type="protein sequence ID" value="KIH99645.1"/>
    <property type="molecule type" value="Genomic_DNA"/>
</dbReference>
<evidence type="ECO:0000313" key="1">
    <source>
        <dbReference type="EMBL" id="KIH99645.1"/>
    </source>
</evidence>
<dbReference type="STRING" id="183763.LP52_05100"/>
<comment type="caution">
    <text evidence="1">The sequence shown here is derived from an EMBL/GenBank/DDBJ whole genome shotgun (WGS) entry which is preliminary data.</text>
</comment>
<sequence>MKSVTVEQHRHTLGAPEAVEVFGTVVLDTATSSTVLKFQMVCGECAENVIAVEDMRDRNEEAPIGIPILHDQVGGLAQVMHVIMQSLAGDINGWLSSTTAGPCLVDAGLARELGG</sequence>
<organism evidence="1 2">
    <name type="scientific">Streptomonospora alba</name>
    <dbReference type="NCBI Taxonomy" id="183763"/>
    <lineage>
        <taxon>Bacteria</taxon>
        <taxon>Bacillati</taxon>
        <taxon>Actinomycetota</taxon>
        <taxon>Actinomycetes</taxon>
        <taxon>Streptosporangiales</taxon>
        <taxon>Nocardiopsidaceae</taxon>
        <taxon>Streptomonospora</taxon>
    </lineage>
</organism>
<dbReference type="Proteomes" id="UP000031675">
    <property type="component" value="Unassembled WGS sequence"/>
</dbReference>
<accession>A0A0C2JL49</accession>